<evidence type="ECO:0000313" key="4">
    <source>
        <dbReference type="Proteomes" id="UP000431684"/>
    </source>
</evidence>
<protein>
    <submittedName>
        <fullName evidence="3">Glucose 1-dehydrogenase</fullName>
        <ecNumber evidence="3">1.1.1.47</ecNumber>
    </submittedName>
</protein>
<evidence type="ECO:0000256" key="2">
    <source>
        <dbReference type="ARBA" id="ARBA00023002"/>
    </source>
</evidence>
<reference evidence="3 4" key="1">
    <citation type="submission" date="2019-11" db="EMBL/GenBank/DDBJ databases">
        <title>Draft Genome Sequences of Six Type Strains of the Genus Massilia.</title>
        <authorList>
            <person name="Miess H."/>
            <person name="Frediansyah A."/>
            <person name="Goeker M."/>
            <person name="Gross H."/>
        </authorList>
    </citation>
    <scope>NUCLEOTIDE SEQUENCE [LARGE SCALE GENOMIC DNA]</scope>
    <source>
        <strain evidence="3 4">DSM 17513</strain>
    </source>
</reference>
<dbReference type="EMBL" id="WNWM01000002">
    <property type="protein sequence ID" value="MUI11366.1"/>
    <property type="molecule type" value="Genomic_DNA"/>
</dbReference>
<dbReference type="Pfam" id="PF13561">
    <property type="entry name" value="adh_short_C2"/>
    <property type="match status" value="1"/>
</dbReference>
<proteinExistence type="inferred from homology"/>
<dbReference type="OrthoDB" id="7064009at2"/>
<dbReference type="InterPro" id="IPR002347">
    <property type="entry name" value="SDR_fam"/>
</dbReference>
<sequence length="252" mass="25503">MTPAVFDFSGQTVLIVGGTSGIGNAAAVRFAASGARVVIAGPDDVQGSAVAAELGAGVEFVKADAASARDMAGLVATTVQRHGRIAVAINNAGIEGPFGPLQDLDEADFDRVIAINLKGIWLGMKYQINHMLAKGGGCIINTSSSAGINAIPMVAAYSASKHGVVGLTRAAALELAASGIRVNAIAPGPVHTALLERMVDGAIPLSDIAAQVPMRRIASADEIAEAMLWLASDGSSFMTGHIMVLDGGMTVA</sequence>
<dbReference type="AlphaFoldDB" id="A0A6I3X6H2"/>
<evidence type="ECO:0000313" key="3">
    <source>
        <dbReference type="EMBL" id="MUI11366.1"/>
    </source>
</evidence>
<dbReference type="CDD" id="cd05233">
    <property type="entry name" value="SDR_c"/>
    <property type="match status" value="1"/>
</dbReference>
<dbReference type="Proteomes" id="UP000431684">
    <property type="component" value="Unassembled WGS sequence"/>
</dbReference>
<dbReference type="SUPFAM" id="SSF51735">
    <property type="entry name" value="NAD(P)-binding Rossmann-fold domains"/>
    <property type="match status" value="1"/>
</dbReference>
<dbReference type="EC" id="1.1.1.47" evidence="3"/>
<accession>A0A6I3X6H2</accession>
<gene>
    <name evidence="3" type="ORF">GJV26_02515</name>
</gene>
<dbReference type="InterPro" id="IPR020904">
    <property type="entry name" value="Sc_DH/Rdtase_CS"/>
</dbReference>
<dbReference type="InterPro" id="IPR036291">
    <property type="entry name" value="NAD(P)-bd_dom_sf"/>
</dbReference>
<dbReference type="PANTHER" id="PTHR24321:SF11">
    <property type="entry name" value="BLR0893 PROTEIN"/>
    <property type="match status" value="1"/>
</dbReference>
<dbReference type="RefSeq" id="WP_155707370.1">
    <property type="nucleotide sequence ID" value="NZ_BMWU01000016.1"/>
</dbReference>
<dbReference type="PANTHER" id="PTHR24321">
    <property type="entry name" value="DEHYDROGENASES, SHORT CHAIN"/>
    <property type="match status" value="1"/>
</dbReference>
<dbReference type="PROSITE" id="PS00061">
    <property type="entry name" value="ADH_SHORT"/>
    <property type="match status" value="1"/>
</dbReference>
<dbReference type="FunFam" id="3.40.50.720:FF:000084">
    <property type="entry name" value="Short-chain dehydrogenase reductase"/>
    <property type="match status" value="1"/>
</dbReference>
<dbReference type="GO" id="GO:0047936">
    <property type="term" value="F:glucose 1-dehydrogenase [NAD(P)+] activity"/>
    <property type="evidence" value="ECO:0007669"/>
    <property type="project" value="UniProtKB-EC"/>
</dbReference>
<evidence type="ECO:0000256" key="1">
    <source>
        <dbReference type="ARBA" id="ARBA00006484"/>
    </source>
</evidence>
<comment type="similarity">
    <text evidence="1">Belongs to the short-chain dehydrogenases/reductases (SDR) family.</text>
</comment>
<dbReference type="PRINTS" id="PR00080">
    <property type="entry name" value="SDRFAMILY"/>
</dbReference>
<keyword evidence="2 3" id="KW-0560">Oxidoreductase</keyword>
<dbReference type="NCBIfam" id="NF005559">
    <property type="entry name" value="PRK07231.1"/>
    <property type="match status" value="1"/>
</dbReference>
<dbReference type="PRINTS" id="PR00081">
    <property type="entry name" value="GDHRDH"/>
</dbReference>
<name>A0A6I3X6H2_9BURK</name>
<comment type="caution">
    <text evidence="3">The sequence shown here is derived from an EMBL/GenBank/DDBJ whole genome shotgun (WGS) entry which is preliminary data.</text>
</comment>
<organism evidence="3 4">
    <name type="scientific">Pseudoduganella dura</name>
    <dbReference type="NCBI Taxonomy" id="321982"/>
    <lineage>
        <taxon>Bacteria</taxon>
        <taxon>Pseudomonadati</taxon>
        <taxon>Pseudomonadota</taxon>
        <taxon>Betaproteobacteria</taxon>
        <taxon>Burkholderiales</taxon>
        <taxon>Oxalobacteraceae</taxon>
        <taxon>Telluria group</taxon>
        <taxon>Pseudoduganella</taxon>
    </lineage>
</organism>
<dbReference type="Gene3D" id="3.40.50.720">
    <property type="entry name" value="NAD(P)-binding Rossmann-like Domain"/>
    <property type="match status" value="1"/>
</dbReference>
<keyword evidence="4" id="KW-1185">Reference proteome</keyword>